<evidence type="ECO:0000313" key="8">
    <source>
        <dbReference type="Proteomes" id="UP001432027"/>
    </source>
</evidence>
<keyword evidence="8" id="KW-1185">Reference proteome</keyword>
<reference evidence="7" key="1">
    <citation type="submission" date="2023-10" db="EMBL/GenBank/DDBJ databases">
        <title>Genome assembly of Pristionchus species.</title>
        <authorList>
            <person name="Yoshida K."/>
            <person name="Sommer R.J."/>
        </authorList>
    </citation>
    <scope>NUCLEOTIDE SEQUENCE</scope>
    <source>
        <strain evidence="7">RS0144</strain>
    </source>
</reference>
<evidence type="ECO:0000259" key="6">
    <source>
        <dbReference type="PROSITE" id="PS50262"/>
    </source>
</evidence>
<dbReference type="InterPro" id="IPR017452">
    <property type="entry name" value="GPCR_Rhodpsn_7TM"/>
</dbReference>
<dbReference type="GO" id="GO:0004930">
    <property type="term" value="F:G protein-coupled receptor activity"/>
    <property type="evidence" value="ECO:0007669"/>
    <property type="project" value="InterPro"/>
</dbReference>
<feature type="domain" description="G-protein coupled receptors family 1 profile" evidence="6">
    <location>
        <begin position="76"/>
        <end position="321"/>
    </location>
</feature>
<dbReference type="EMBL" id="BTSX01000006">
    <property type="protein sequence ID" value="GMT03125.1"/>
    <property type="molecule type" value="Genomic_DNA"/>
</dbReference>
<keyword evidence="3 5" id="KW-1133">Transmembrane helix</keyword>
<feature type="transmembrane region" description="Helical" evidence="5">
    <location>
        <begin position="221"/>
        <end position="241"/>
    </location>
</feature>
<feature type="transmembrane region" description="Helical" evidence="5">
    <location>
        <begin position="268"/>
        <end position="288"/>
    </location>
</feature>
<accession>A0AAV5U8D7</accession>
<dbReference type="InterPro" id="IPR000276">
    <property type="entry name" value="GPCR_Rhodpsn"/>
</dbReference>
<dbReference type="PANTHER" id="PTHR47632:SF2">
    <property type="entry name" value="G-PROTEIN COUPLED RECEPTOR FRPR-1-RELATED"/>
    <property type="match status" value="1"/>
</dbReference>
<organism evidence="7 8">
    <name type="scientific">Pristionchus entomophagus</name>
    <dbReference type="NCBI Taxonomy" id="358040"/>
    <lineage>
        <taxon>Eukaryota</taxon>
        <taxon>Metazoa</taxon>
        <taxon>Ecdysozoa</taxon>
        <taxon>Nematoda</taxon>
        <taxon>Chromadorea</taxon>
        <taxon>Rhabditida</taxon>
        <taxon>Rhabditina</taxon>
        <taxon>Diplogasteromorpha</taxon>
        <taxon>Diplogasteroidea</taxon>
        <taxon>Neodiplogasteridae</taxon>
        <taxon>Pristionchus</taxon>
    </lineage>
</organism>
<feature type="transmembrane region" description="Helical" evidence="5">
    <location>
        <begin position="21"/>
        <end position="40"/>
    </location>
</feature>
<feature type="transmembrane region" description="Helical" evidence="5">
    <location>
        <begin position="137"/>
        <end position="164"/>
    </location>
</feature>
<proteinExistence type="predicted"/>
<comment type="subcellular location">
    <subcellularLocation>
        <location evidence="1">Membrane</location>
    </subcellularLocation>
</comment>
<dbReference type="PANTHER" id="PTHR47632">
    <property type="entry name" value="FMRFAMIDE PEPTIDE RECEPTOR FAMILY-RELATED"/>
    <property type="match status" value="1"/>
</dbReference>
<dbReference type="SUPFAM" id="SSF81321">
    <property type="entry name" value="Family A G protein-coupled receptor-like"/>
    <property type="match status" value="1"/>
</dbReference>
<feature type="transmembrane region" description="Helical" evidence="5">
    <location>
        <begin position="171"/>
        <end position="192"/>
    </location>
</feature>
<dbReference type="CDD" id="cd14978">
    <property type="entry name" value="7tmA_FMRFamide_R-like"/>
    <property type="match status" value="1"/>
</dbReference>
<dbReference type="Proteomes" id="UP001432027">
    <property type="component" value="Unassembled WGS sequence"/>
</dbReference>
<dbReference type="Gene3D" id="1.20.1070.10">
    <property type="entry name" value="Rhodopsin 7-helix transmembrane proteins"/>
    <property type="match status" value="1"/>
</dbReference>
<dbReference type="PROSITE" id="PS50262">
    <property type="entry name" value="G_PROTEIN_RECEP_F1_2"/>
    <property type="match status" value="1"/>
</dbReference>
<dbReference type="GO" id="GO:0016020">
    <property type="term" value="C:membrane"/>
    <property type="evidence" value="ECO:0007669"/>
    <property type="project" value="UniProtKB-SubCell"/>
</dbReference>
<evidence type="ECO:0000256" key="1">
    <source>
        <dbReference type="ARBA" id="ARBA00004370"/>
    </source>
</evidence>
<evidence type="ECO:0000256" key="4">
    <source>
        <dbReference type="ARBA" id="ARBA00023136"/>
    </source>
</evidence>
<dbReference type="AlphaFoldDB" id="A0AAV5U8D7"/>
<evidence type="ECO:0000256" key="3">
    <source>
        <dbReference type="ARBA" id="ARBA00022989"/>
    </source>
</evidence>
<dbReference type="PRINTS" id="PR00237">
    <property type="entry name" value="GPCRRHODOPSN"/>
</dbReference>
<protein>
    <recommendedName>
        <fullName evidence="6">G-protein coupled receptors family 1 profile domain-containing protein</fullName>
    </recommendedName>
</protein>
<comment type="caution">
    <text evidence="7">The sequence shown here is derived from an EMBL/GenBank/DDBJ whole genome shotgun (WGS) entry which is preliminary data.</text>
</comment>
<gene>
    <name evidence="7" type="ORF">PENTCL1PPCAC_25299</name>
</gene>
<evidence type="ECO:0000313" key="7">
    <source>
        <dbReference type="EMBL" id="GMT03125.1"/>
    </source>
</evidence>
<evidence type="ECO:0000256" key="5">
    <source>
        <dbReference type="SAM" id="Phobius"/>
    </source>
</evidence>
<name>A0AAV5U8D7_9BILA</name>
<dbReference type="InterPro" id="IPR053326">
    <property type="entry name" value="GPCR1-like"/>
</dbReference>
<feature type="non-terminal residue" evidence="7">
    <location>
        <position position="1"/>
    </location>
</feature>
<feature type="transmembrane region" description="Helical" evidence="5">
    <location>
        <begin position="308"/>
        <end position="328"/>
    </location>
</feature>
<sequence length="385" mass="43778">RAFMGTAVDYGQPRLQCNSETINNGSCFGYAVCGFCYGYIDDGSIPEEEKDNFYDTFNLIVIGAVLPAIGMFGLLGNTISSFIYSRKEMRSSMNVYLCALACSDIIIIITSFFLFVLESMRKRSIFAHRLYATAAPYMFPLGLSAQSLSVFLTVTAAADCLVLVRKSFQTVIIIVLLALAYNAPHLFEIYVIDCWSLPYKKPSKDVCPTELRGNEMYVSIYYAWMYTIVMAAGPLLLLILINTSEYENLRFFYKENTSISHDCDSGDVITLILVVALFVTCNILPLTVNLLEMLMQIENPYLIDLSNLMVVVNSSCNFLIYYAFGSNFRRTLKQYCRRSRVFIRRAATRSTRRRRRRPSRQIKNATFEPLPVTSLIIEPNKEFLV</sequence>
<feature type="transmembrane region" description="Helical" evidence="5">
    <location>
        <begin position="95"/>
        <end position="117"/>
    </location>
</feature>
<keyword evidence="4 5" id="KW-0472">Membrane</keyword>
<keyword evidence="2 5" id="KW-0812">Transmembrane</keyword>
<feature type="transmembrane region" description="Helical" evidence="5">
    <location>
        <begin position="60"/>
        <end position="83"/>
    </location>
</feature>
<evidence type="ECO:0000256" key="2">
    <source>
        <dbReference type="ARBA" id="ARBA00022692"/>
    </source>
</evidence>